<protein>
    <submittedName>
        <fullName evidence="1">Uncharacterized protein</fullName>
    </submittedName>
</protein>
<organism evidence="1">
    <name type="scientific">marine sediment metagenome</name>
    <dbReference type="NCBI Taxonomy" id="412755"/>
    <lineage>
        <taxon>unclassified sequences</taxon>
        <taxon>metagenomes</taxon>
        <taxon>ecological metagenomes</taxon>
    </lineage>
</organism>
<dbReference type="AlphaFoldDB" id="X1D4U6"/>
<accession>X1D4U6</accession>
<name>X1D4U6_9ZZZZ</name>
<reference evidence="1" key="1">
    <citation type="journal article" date="2014" name="Front. Microbiol.">
        <title>High frequency of phylogenetically diverse reductive dehalogenase-homologous genes in deep subseafloor sedimentary metagenomes.</title>
        <authorList>
            <person name="Kawai M."/>
            <person name="Futagami T."/>
            <person name="Toyoda A."/>
            <person name="Takaki Y."/>
            <person name="Nishi S."/>
            <person name="Hori S."/>
            <person name="Arai W."/>
            <person name="Tsubouchi T."/>
            <person name="Morono Y."/>
            <person name="Uchiyama I."/>
            <person name="Ito T."/>
            <person name="Fujiyama A."/>
            <person name="Inagaki F."/>
            <person name="Takami H."/>
        </authorList>
    </citation>
    <scope>NUCLEOTIDE SEQUENCE</scope>
    <source>
        <strain evidence="1">Expedition CK06-06</strain>
    </source>
</reference>
<gene>
    <name evidence="1" type="ORF">S01H4_46446</name>
</gene>
<dbReference type="InterPro" id="IPR011990">
    <property type="entry name" value="TPR-like_helical_dom_sf"/>
</dbReference>
<dbReference type="EMBL" id="BART01025954">
    <property type="protein sequence ID" value="GAG91451.1"/>
    <property type="molecule type" value="Genomic_DNA"/>
</dbReference>
<evidence type="ECO:0000313" key="1">
    <source>
        <dbReference type="EMBL" id="GAG91451.1"/>
    </source>
</evidence>
<dbReference type="Gene3D" id="1.25.40.10">
    <property type="entry name" value="Tetratricopeptide repeat domain"/>
    <property type="match status" value="1"/>
</dbReference>
<proteinExistence type="predicted"/>
<dbReference type="SUPFAM" id="SSF48452">
    <property type="entry name" value="TPR-like"/>
    <property type="match status" value="1"/>
</dbReference>
<sequence>MSSAYYLFKEGKKLSESGKFLKAIMLLEKAKNSEPEKGSIREVLASAYYNCGFYRSAKKNFIRALEIDAANDFAHYGLGLCLVKEKKLTKAVGHLKIAFFMKPNSKKYKEILGRFT</sequence>
<comment type="caution">
    <text evidence="1">The sequence shown here is derived from an EMBL/GenBank/DDBJ whole genome shotgun (WGS) entry which is preliminary data.</text>
</comment>